<dbReference type="GO" id="GO:0006567">
    <property type="term" value="P:L-threonine catabolic process"/>
    <property type="evidence" value="ECO:0007669"/>
    <property type="project" value="TreeGrafter"/>
</dbReference>
<comment type="similarity">
    <text evidence="1">Belongs to the NAD(P)-dependent epimerase/dehydratase family.</text>
</comment>
<organism evidence="9 10">
    <name type="scientific">Cafeteria roenbergensis</name>
    <name type="common">Marine flagellate</name>
    <dbReference type="NCBI Taxonomy" id="33653"/>
    <lineage>
        <taxon>Eukaryota</taxon>
        <taxon>Sar</taxon>
        <taxon>Stramenopiles</taxon>
        <taxon>Bigyra</taxon>
        <taxon>Opalozoa</taxon>
        <taxon>Bicosoecida</taxon>
        <taxon>Cafeteriaceae</taxon>
        <taxon>Cafeteria</taxon>
    </lineage>
</organism>
<dbReference type="FunFam" id="3.40.50.720:FF:000077">
    <property type="entry name" value="L-threonine 3-dehydrogenase, mitochondrial"/>
    <property type="match status" value="1"/>
</dbReference>
<protein>
    <recommendedName>
        <fullName evidence="6">L-threonine 3-dehydrogenase, mitochondrial</fullName>
        <ecNumber evidence="5">1.1.1.103</ecNumber>
    </recommendedName>
</protein>
<dbReference type="PANTHER" id="PTHR42687">
    <property type="entry name" value="L-THREONINE 3-DEHYDROGENASE"/>
    <property type="match status" value="1"/>
</dbReference>
<proteinExistence type="inferred from homology"/>
<evidence type="ECO:0000313" key="9">
    <source>
        <dbReference type="EMBL" id="KAA0172869.1"/>
    </source>
</evidence>
<comment type="catalytic activity">
    <reaction evidence="2">
        <text>L-threonine + NAD(+) = (2S)-2-amino-3-oxobutanoate + NADH + H(+)</text>
        <dbReference type="Rhea" id="RHEA:13161"/>
        <dbReference type="ChEBI" id="CHEBI:15378"/>
        <dbReference type="ChEBI" id="CHEBI:57540"/>
        <dbReference type="ChEBI" id="CHEBI:57926"/>
        <dbReference type="ChEBI" id="CHEBI:57945"/>
        <dbReference type="ChEBI" id="CHEBI:78948"/>
        <dbReference type="EC" id="1.1.1.103"/>
    </reaction>
</comment>
<dbReference type="EC" id="1.1.1.103" evidence="5"/>
<comment type="function">
    <text evidence="3">Catalyzes the NAD(+)-dependent oxidation of L-threonine to 2-amino-3-ketobutyrate, mediating L-threonine catabolism.</text>
</comment>
<reference evidence="8" key="2">
    <citation type="submission" date="2021-01" db="EMBL/GenBank/DDBJ databases">
        <authorList>
            <person name="Corre E."/>
            <person name="Pelletier E."/>
            <person name="Niang G."/>
            <person name="Scheremetjew M."/>
            <person name="Finn R."/>
            <person name="Kale V."/>
            <person name="Holt S."/>
            <person name="Cochrane G."/>
            <person name="Meng A."/>
            <person name="Brown T."/>
            <person name="Cohen L."/>
        </authorList>
    </citation>
    <scope>NUCLEOTIDE SEQUENCE</scope>
    <source>
        <strain evidence="8">E4-10</strain>
    </source>
</reference>
<dbReference type="AlphaFoldDB" id="A0A5A8E5Y2"/>
<dbReference type="EMBL" id="VLTO01000041">
    <property type="protein sequence ID" value="KAA0172869.1"/>
    <property type="molecule type" value="Genomic_DNA"/>
</dbReference>
<dbReference type="EMBL" id="HBET01005125">
    <property type="protein sequence ID" value="CAD8559001.1"/>
    <property type="molecule type" value="Transcribed_RNA"/>
</dbReference>
<dbReference type="Gene3D" id="3.40.50.720">
    <property type="entry name" value="NAD(P)-binding Rossmann-like Domain"/>
    <property type="match status" value="1"/>
</dbReference>
<comment type="pathway">
    <text evidence="4">Amino-acid degradation; L-threonine degradation via oxydo-reductase pathway; glycine from L-threonine: step 1/2.</text>
</comment>
<dbReference type="Pfam" id="PF01370">
    <property type="entry name" value="Epimerase"/>
    <property type="match status" value="1"/>
</dbReference>
<evidence type="ECO:0000256" key="6">
    <source>
        <dbReference type="ARBA" id="ARBA00069940"/>
    </source>
</evidence>
<dbReference type="SUPFAM" id="SSF51735">
    <property type="entry name" value="NAD(P)-binding Rossmann-fold domains"/>
    <property type="match status" value="1"/>
</dbReference>
<evidence type="ECO:0000256" key="4">
    <source>
        <dbReference type="ARBA" id="ARBA00060557"/>
    </source>
</evidence>
<evidence type="ECO:0000256" key="3">
    <source>
        <dbReference type="ARBA" id="ARBA00059023"/>
    </source>
</evidence>
<accession>A0A5A8E5Y2</accession>
<dbReference type="InterPro" id="IPR001509">
    <property type="entry name" value="Epimerase_deHydtase"/>
</dbReference>
<dbReference type="GO" id="GO:0008743">
    <property type="term" value="F:L-threonine 3-dehydrogenase activity"/>
    <property type="evidence" value="ECO:0007669"/>
    <property type="project" value="UniProtKB-EC"/>
</dbReference>
<dbReference type="InterPro" id="IPR036291">
    <property type="entry name" value="NAD(P)-bd_dom_sf"/>
</dbReference>
<dbReference type="InterPro" id="IPR051225">
    <property type="entry name" value="NAD(P)_epim/dehydratase"/>
</dbReference>
<evidence type="ECO:0000256" key="5">
    <source>
        <dbReference type="ARBA" id="ARBA00066604"/>
    </source>
</evidence>
<evidence type="ECO:0000256" key="2">
    <source>
        <dbReference type="ARBA" id="ARBA00050613"/>
    </source>
</evidence>
<dbReference type="Proteomes" id="UP000322899">
    <property type="component" value="Unassembled WGS sequence"/>
</dbReference>
<gene>
    <name evidence="8" type="ORF">CROE0942_LOCUS3336</name>
    <name evidence="9" type="ORF">FNF27_05623</name>
</gene>
<reference evidence="9 10" key="1">
    <citation type="submission" date="2019-07" db="EMBL/GenBank/DDBJ databases">
        <title>Genomes of Cafeteria roenbergensis.</title>
        <authorList>
            <person name="Fischer M.G."/>
            <person name="Hackl T."/>
            <person name="Roman M."/>
        </authorList>
    </citation>
    <scope>NUCLEOTIDE SEQUENCE [LARGE SCALE GENOMIC DNA]</scope>
    <source>
        <strain evidence="9 10">E4-10P</strain>
    </source>
</reference>
<feature type="domain" description="NAD-dependent epimerase/dehydratase" evidence="7">
    <location>
        <begin position="60"/>
        <end position="299"/>
    </location>
</feature>
<evidence type="ECO:0000256" key="1">
    <source>
        <dbReference type="ARBA" id="ARBA00007637"/>
    </source>
</evidence>
<evidence type="ECO:0000313" key="8">
    <source>
        <dbReference type="EMBL" id="CAD8559001.1"/>
    </source>
</evidence>
<name>A0A5A8E5Y2_CAFRO</name>
<dbReference type="OrthoDB" id="16464at2759"/>
<evidence type="ECO:0000259" key="7">
    <source>
        <dbReference type="Pfam" id="PF01370"/>
    </source>
</evidence>
<evidence type="ECO:0000313" key="10">
    <source>
        <dbReference type="Proteomes" id="UP000322899"/>
    </source>
</evidence>
<dbReference type="PANTHER" id="PTHR42687:SF1">
    <property type="entry name" value="L-THREONINE 3-DEHYDROGENASE, MITOCHONDRIAL"/>
    <property type="match status" value="1"/>
</dbReference>
<sequence>MLTRAARVAGPVGTAVRALAARTGARGVASTSATGAPNPIAVSYPGEYPVAKNPGDSPRILVTGAAGQVGMELVPYLRAMYGVDNVFATDIKGLPRDAPKAMREGPFLYCDVTSPDALSRLVLESRVDVVVHLASLLSAIGEQNPQMALRINTRGAENVLEAAMRNKLRVYIPSTIGVFGPTTPRHETQDLTVMRPTTVYGISKIYMELLGEYYHNKYGVDFRSLRYPGVISNQTAPGGGTTDYAVEIYYQALTGKPYTCFLRPDSALPMMYMPDCLRGTAELIAAPNDKLTQRVYNMAALTFTPEEIAASIRRHIPNFEINYAPDYRQAIADTWPASLDDSNARRDWGWAHEYDLDRMTDDMLEVLSARNAGKA</sequence>